<evidence type="ECO:0000313" key="6">
    <source>
        <dbReference type="Proteomes" id="UP001152519"/>
    </source>
</evidence>
<dbReference type="GO" id="GO:0008168">
    <property type="term" value="F:methyltransferase activity"/>
    <property type="evidence" value="ECO:0007669"/>
    <property type="project" value="UniProtKB-KW"/>
</dbReference>
<dbReference type="GO" id="GO:0032259">
    <property type="term" value="P:methylation"/>
    <property type="evidence" value="ECO:0007669"/>
    <property type="project" value="UniProtKB-KW"/>
</dbReference>
<keyword evidence="3" id="KW-0949">S-adenosyl-L-methionine</keyword>
<dbReference type="SUPFAM" id="SSF53335">
    <property type="entry name" value="S-adenosyl-L-methionine-dependent methyltransferases"/>
    <property type="match status" value="1"/>
</dbReference>
<dbReference type="PANTHER" id="PTHR43464:SF19">
    <property type="entry name" value="UBIQUINONE BIOSYNTHESIS O-METHYLTRANSFERASE, MITOCHONDRIAL"/>
    <property type="match status" value="1"/>
</dbReference>
<dbReference type="AlphaFoldDB" id="A0A9W4DZ10"/>
<feature type="domain" description="Methyltransferase" evidence="4">
    <location>
        <begin position="40"/>
        <end position="132"/>
    </location>
</feature>
<dbReference type="EMBL" id="CAJSLV010000116">
    <property type="protein sequence ID" value="CAG6399128.1"/>
    <property type="molecule type" value="Genomic_DNA"/>
</dbReference>
<reference evidence="5" key="1">
    <citation type="submission" date="2021-05" db="EMBL/GenBank/DDBJ databases">
        <authorList>
            <person name="Arsene-Ploetze F."/>
        </authorList>
    </citation>
    <scope>NUCLEOTIDE SEQUENCE</scope>
    <source>
        <strain evidence="5">DSM 42138</strain>
    </source>
</reference>
<dbReference type="CDD" id="cd02440">
    <property type="entry name" value="AdoMet_MTases"/>
    <property type="match status" value="1"/>
</dbReference>
<evidence type="ECO:0000313" key="5">
    <source>
        <dbReference type="EMBL" id="CAG6399128.1"/>
    </source>
</evidence>
<comment type="caution">
    <text evidence="5">The sequence shown here is derived from an EMBL/GenBank/DDBJ whole genome shotgun (WGS) entry which is preliminary data.</text>
</comment>
<accession>A0A9W4DZ10</accession>
<dbReference type="InterPro" id="IPR029063">
    <property type="entry name" value="SAM-dependent_MTases_sf"/>
</dbReference>
<keyword evidence="1 5" id="KW-0489">Methyltransferase</keyword>
<evidence type="ECO:0000256" key="2">
    <source>
        <dbReference type="ARBA" id="ARBA00022679"/>
    </source>
</evidence>
<keyword evidence="2" id="KW-0808">Transferase</keyword>
<dbReference type="Pfam" id="PF13649">
    <property type="entry name" value="Methyltransf_25"/>
    <property type="match status" value="1"/>
</dbReference>
<gene>
    <name evidence="5" type="ORF">SCOCK_810011</name>
</gene>
<dbReference type="Gene3D" id="3.40.50.150">
    <property type="entry name" value="Vaccinia Virus protein VP39"/>
    <property type="match status" value="1"/>
</dbReference>
<dbReference type="PANTHER" id="PTHR43464">
    <property type="entry name" value="METHYLTRANSFERASE"/>
    <property type="match status" value="1"/>
</dbReference>
<proteinExistence type="predicted"/>
<dbReference type="RefSeq" id="WP_251501489.1">
    <property type="nucleotide sequence ID" value="NZ_CAJSLV010000116.1"/>
</dbReference>
<dbReference type="Proteomes" id="UP001152519">
    <property type="component" value="Unassembled WGS sequence"/>
</dbReference>
<evidence type="ECO:0000256" key="1">
    <source>
        <dbReference type="ARBA" id="ARBA00022603"/>
    </source>
</evidence>
<evidence type="ECO:0000259" key="4">
    <source>
        <dbReference type="Pfam" id="PF13649"/>
    </source>
</evidence>
<organism evidence="5 6">
    <name type="scientific">Actinacidiphila cocklensis</name>
    <dbReference type="NCBI Taxonomy" id="887465"/>
    <lineage>
        <taxon>Bacteria</taxon>
        <taxon>Bacillati</taxon>
        <taxon>Actinomycetota</taxon>
        <taxon>Actinomycetes</taxon>
        <taxon>Kitasatosporales</taxon>
        <taxon>Streptomycetaceae</taxon>
        <taxon>Actinacidiphila</taxon>
    </lineage>
</organism>
<keyword evidence="6" id="KW-1185">Reference proteome</keyword>
<sequence>MTDEHYVHPRLAPLYDPLDPDRRDLDAYLALAAELGAERVLDIGCGTGTFALLLADRGIDVTGVDPARASLDVARAKPGAERVRWICADATALPPLRADLATMTGNVAQAVAAPDVWQRTLAGAHRALRPGGYLVFETRDPSRRAWEAWNRAETDRVTQIPGVGEVHTWIDLLEVALPLVTFRGTYVFASDGQTLTSHSTLRFRERAEIEADLAAQGFAVREVRDAPDRPGKEFVVVAQRPDGAADSGR</sequence>
<name>A0A9W4DZ10_9ACTN</name>
<dbReference type="InterPro" id="IPR041698">
    <property type="entry name" value="Methyltransf_25"/>
</dbReference>
<evidence type="ECO:0000256" key="3">
    <source>
        <dbReference type="ARBA" id="ARBA00022691"/>
    </source>
</evidence>
<protein>
    <submittedName>
        <fullName evidence="5">Methyltransferase domain-containing protein</fullName>
    </submittedName>
</protein>